<evidence type="ECO:0000256" key="5">
    <source>
        <dbReference type="ARBA" id="ARBA00022695"/>
    </source>
</evidence>
<dbReference type="GO" id="GO:0005737">
    <property type="term" value="C:cytoplasm"/>
    <property type="evidence" value="ECO:0007669"/>
    <property type="project" value="TreeGrafter"/>
</dbReference>
<evidence type="ECO:0000259" key="14">
    <source>
        <dbReference type="Pfam" id="PF01467"/>
    </source>
</evidence>
<dbReference type="SUPFAM" id="SSF52374">
    <property type="entry name" value="Nucleotidylyl transferase"/>
    <property type="match status" value="2"/>
</dbReference>
<feature type="compositionally biased region" description="Pro residues" evidence="12">
    <location>
        <begin position="78"/>
        <end position="90"/>
    </location>
</feature>
<name>A0AB34IU92_PRYPA</name>
<accession>A0AB34IU92</accession>
<dbReference type="EC" id="2.7.7.14" evidence="10"/>
<keyword evidence="4" id="KW-0808">Transferase</keyword>
<keyword evidence="13" id="KW-0472">Membrane</keyword>
<evidence type="ECO:0000256" key="7">
    <source>
        <dbReference type="ARBA" id="ARBA00023209"/>
    </source>
</evidence>
<comment type="similarity">
    <text evidence="2">Belongs to the cytidylyltransferase family.</text>
</comment>
<evidence type="ECO:0000256" key="10">
    <source>
        <dbReference type="ARBA" id="ARBA00024221"/>
    </source>
</evidence>
<evidence type="ECO:0000256" key="6">
    <source>
        <dbReference type="ARBA" id="ARBA00023098"/>
    </source>
</evidence>
<dbReference type="Gene3D" id="3.40.50.620">
    <property type="entry name" value="HUPs"/>
    <property type="match status" value="2"/>
</dbReference>
<dbReference type="CDD" id="cd02173">
    <property type="entry name" value="ECT"/>
    <property type="match status" value="1"/>
</dbReference>
<protein>
    <recommendedName>
        <fullName evidence="10">ethanolamine-phosphate cytidylyltransferase</fullName>
        <ecNumber evidence="10">2.7.7.14</ecNumber>
    </recommendedName>
    <alternativeName>
        <fullName evidence="11">CTP:phosphoethanolamine cytidylyltransferase</fullName>
    </alternativeName>
</protein>
<evidence type="ECO:0000256" key="4">
    <source>
        <dbReference type="ARBA" id="ARBA00022679"/>
    </source>
</evidence>
<dbReference type="PANTHER" id="PTHR45780">
    <property type="entry name" value="ETHANOLAMINE-PHOSPHATE CYTIDYLYLTRANSFERASE"/>
    <property type="match status" value="1"/>
</dbReference>
<evidence type="ECO:0000256" key="8">
    <source>
        <dbReference type="ARBA" id="ARBA00023264"/>
    </source>
</evidence>
<keyword evidence="8" id="KW-1208">Phospholipid metabolism</keyword>
<evidence type="ECO:0000256" key="12">
    <source>
        <dbReference type="SAM" id="MobiDB-lite"/>
    </source>
</evidence>
<evidence type="ECO:0000256" key="1">
    <source>
        <dbReference type="ARBA" id="ARBA00005189"/>
    </source>
</evidence>
<feature type="transmembrane region" description="Helical" evidence="13">
    <location>
        <begin position="20"/>
        <end position="44"/>
    </location>
</feature>
<dbReference type="PANTHER" id="PTHR45780:SF2">
    <property type="entry name" value="ETHANOLAMINE-PHOSPHATE CYTIDYLYLTRANSFERASE"/>
    <property type="match status" value="1"/>
</dbReference>
<organism evidence="15 16">
    <name type="scientific">Prymnesium parvum</name>
    <name type="common">Toxic golden alga</name>
    <dbReference type="NCBI Taxonomy" id="97485"/>
    <lineage>
        <taxon>Eukaryota</taxon>
        <taxon>Haptista</taxon>
        <taxon>Haptophyta</taxon>
        <taxon>Prymnesiophyceae</taxon>
        <taxon>Prymnesiales</taxon>
        <taxon>Prymnesiaceae</taxon>
        <taxon>Prymnesium</taxon>
    </lineage>
</organism>
<dbReference type="AlphaFoldDB" id="A0AB34IU92"/>
<keyword evidence="16" id="KW-1185">Reference proteome</keyword>
<feature type="domain" description="Cytidyltransferase-like" evidence="14">
    <location>
        <begin position="110"/>
        <end position="238"/>
    </location>
</feature>
<dbReference type="Proteomes" id="UP001515480">
    <property type="component" value="Unassembled WGS sequence"/>
</dbReference>
<keyword evidence="13" id="KW-1133">Transmembrane helix</keyword>
<dbReference type="GO" id="GO:0006646">
    <property type="term" value="P:phosphatidylethanolamine biosynthetic process"/>
    <property type="evidence" value="ECO:0007669"/>
    <property type="project" value="InterPro"/>
</dbReference>
<dbReference type="InterPro" id="IPR004821">
    <property type="entry name" value="Cyt_trans-like"/>
</dbReference>
<evidence type="ECO:0000313" key="16">
    <source>
        <dbReference type="Proteomes" id="UP001515480"/>
    </source>
</evidence>
<proteinExistence type="inferred from homology"/>
<keyword evidence="13" id="KW-0812">Transmembrane</keyword>
<reference evidence="15 16" key="1">
    <citation type="journal article" date="2024" name="Science">
        <title>Giant polyketide synthase enzymes in the biosynthesis of giant marine polyether toxins.</title>
        <authorList>
            <person name="Fallon T.R."/>
            <person name="Shende V.V."/>
            <person name="Wierzbicki I.H."/>
            <person name="Pendleton A.L."/>
            <person name="Watervoot N.F."/>
            <person name="Auber R.P."/>
            <person name="Gonzalez D.J."/>
            <person name="Wisecaver J.H."/>
            <person name="Moore B.S."/>
        </authorList>
    </citation>
    <scope>NUCLEOTIDE SEQUENCE [LARGE SCALE GENOMIC DNA]</scope>
    <source>
        <strain evidence="15 16">12B1</strain>
    </source>
</reference>
<keyword evidence="3" id="KW-0444">Lipid biosynthesis</keyword>
<evidence type="ECO:0000256" key="3">
    <source>
        <dbReference type="ARBA" id="ARBA00022516"/>
    </source>
</evidence>
<dbReference type="NCBIfam" id="TIGR00125">
    <property type="entry name" value="cyt_tran_rel"/>
    <property type="match status" value="2"/>
</dbReference>
<dbReference type="EMBL" id="JBGBPQ010000018">
    <property type="protein sequence ID" value="KAL1507452.1"/>
    <property type="molecule type" value="Genomic_DNA"/>
</dbReference>
<dbReference type="InterPro" id="IPR014729">
    <property type="entry name" value="Rossmann-like_a/b/a_fold"/>
</dbReference>
<comment type="caution">
    <text evidence="15">The sequence shown here is derived from an EMBL/GenBank/DDBJ whole genome shotgun (WGS) entry which is preliminary data.</text>
</comment>
<keyword evidence="7" id="KW-0594">Phospholipid biosynthesis</keyword>
<feature type="domain" description="Cytidyltransferase-like" evidence="14">
    <location>
        <begin position="323"/>
        <end position="420"/>
    </location>
</feature>
<comment type="pathway">
    <text evidence="1">Lipid metabolism.</text>
</comment>
<comment type="pathway">
    <text evidence="9">Phospholipid metabolism; phosphatidylethanolamine biosynthesis; phosphatidylethanolamine from ethanolamine: step 2/3.</text>
</comment>
<dbReference type="Pfam" id="PF01467">
    <property type="entry name" value="CTP_transf_like"/>
    <property type="match status" value="2"/>
</dbReference>
<evidence type="ECO:0000313" key="15">
    <source>
        <dbReference type="EMBL" id="KAL1507452.1"/>
    </source>
</evidence>
<keyword evidence="6" id="KW-0443">Lipid metabolism</keyword>
<gene>
    <name evidence="15" type="ORF">AB1Y20_008289</name>
</gene>
<keyword evidence="5" id="KW-0548">Nucleotidyltransferase</keyword>
<feature type="region of interest" description="Disordered" evidence="12">
    <location>
        <begin position="75"/>
        <end position="101"/>
    </location>
</feature>
<dbReference type="GO" id="GO:0004306">
    <property type="term" value="F:ethanolamine-phosphate cytidylyltransferase activity"/>
    <property type="evidence" value="ECO:0007669"/>
    <property type="project" value="UniProtKB-EC"/>
</dbReference>
<sequence length="483" mass="52828">MWRRATPPPPSPPQWPSYALPTLIAGLSTLLLAVLAVLAALRALRRALHAERLACEASVASLRRELRLLEAAADHAPAHPPPTPTAPHPAPETAEAIPRSPRKPQIRIWMDGAFDMMHYGHVNAFRQGRALGTHLVVGVNDDASITRCKGAPPVMNDAERLAMISACRFVDEVAPAVPYVMDETYLRWVIQRYDIDFVVHGDDPCIVDGKDVYASAQALGKYRTIPRTEGVSTTEIVGRMLLLTSEHHTSSSHASPLLGAAAEADGRKLTQVLHSFSLDGEAAPRGGSSGFVRESKFMTTSQMLRLFAAGCATPPPGARVVYVDGGWDMFHAGHANFLKAASELGDFLYVGIHNDVVVNSHRGSNFPIMNLNERVLSVLACRYTGDVVIDPPWHMTREMIAALNISVVAHGTVADANDDESDPYEVPKKLGIYREIDSTMPQLTVDNIVSRIQANHEKMKAKVTKKMASEREYYSSRYGFEAS</sequence>
<evidence type="ECO:0000256" key="11">
    <source>
        <dbReference type="ARBA" id="ARBA00031473"/>
    </source>
</evidence>
<dbReference type="InterPro" id="IPR044608">
    <property type="entry name" value="Ect1/PCYT2"/>
</dbReference>
<evidence type="ECO:0000256" key="2">
    <source>
        <dbReference type="ARBA" id="ARBA00010101"/>
    </source>
</evidence>
<evidence type="ECO:0000256" key="9">
    <source>
        <dbReference type="ARBA" id="ARBA00024191"/>
    </source>
</evidence>
<evidence type="ECO:0000256" key="13">
    <source>
        <dbReference type="SAM" id="Phobius"/>
    </source>
</evidence>